<dbReference type="PANTHER" id="PTHR11062:SF281">
    <property type="entry name" value="EXOSTOSIN-LIKE 2"/>
    <property type="match status" value="1"/>
</dbReference>
<name>A0A8J6CHB5_DIALT</name>
<feature type="compositionally biased region" description="Basic and acidic residues" evidence="2">
    <location>
        <begin position="473"/>
        <end position="493"/>
    </location>
</feature>
<dbReference type="InterPro" id="IPR040911">
    <property type="entry name" value="Exostosin_GT47"/>
</dbReference>
<feature type="compositionally biased region" description="Acidic residues" evidence="2">
    <location>
        <begin position="494"/>
        <end position="504"/>
    </location>
</feature>
<dbReference type="EMBL" id="JAGTXO010000005">
    <property type="protein sequence ID" value="KAG8467573.1"/>
    <property type="molecule type" value="Genomic_DNA"/>
</dbReference>
<evidence type="ECO:0000256" key="1">
    <source>
        <dbReference type="ARBA" id="ARBA00010271"/>
    </source>
</evidence>
<dbReference type="GO" id="GO:0016757">
    <property type="term" value="F:glycosyltransferase activity"/>
    <property type="evidence" value="ECO:0007669"/>
    <property type="project" value="InterPro"/>
</dbReference>
<proteinExistence type="inferred from homology"/>
<evidence type="ECO:0000256" key="2">
    <source>
        <dbReference type="SAM" id="MobiDB-lite"/>
    </source>
</evidence>
<evidence type="ECO:0000313" key="4">
    <source>
        <dbReference type="EMBL" id="KAG8467573.1"/>
    </source>
</evidence>
<dbReference type="Proteomes" id="UP000751190">
    <property type="component" value="Unassembled WGS sequence"/>
</dbReference>
<dbReference type="Pfam" id="PF03016">
    <property type="entry name" value="Exostosin_GT47"/>
    <property type="match status" value="1"/>
</dbReference>
<feature type="region of interest" description="Disordered" evidence="2">
    <location>
        <begin position="459"/>
        <end position="504"/>
    </location>
</feature>
<sequence length="504" mass="55729">MAELARLAAAATASASRDDFPYEAYGLERDADARARAAAWPDEARRLRRAQKKSLPPFFVYAHGAFNFSNLLGCFHKRHSCEPWACDEHPGMDHVAPEIWATQFLMHHPARVSQAMDAEIFLVPVWPLLSKLVGNACGQGTHDERMRKANAALRGSAHWQRVPGRHFVVAAGPRAQSALGDELRRSLRGSMIANEESWGGLDWTSEPDTTAPAFTLRAADGEPGEGRMVDFQDVWGTQRHISLYFRGTYSNNAGHELNKKDPKGQDVRVKLIKLAAEIPRSVIKLLPVKSGISRRLLKATEGVPREGRSTAEYAAEIQSAQFCLVPRGDTLTSRRFYDAVLAGCIPIVLSDGMPLPFREELHAQYERAVVSVPLLRFMAAPVSTIRNAIETATLTAGERRHALFELREELRYGSGSPFDARPEFGGAVPHIVRAVHRRATRAAECQPLESDVATRGGALQKHGADLQLESGSDSDRESDETRRVAERTRRDAPALDDEREPALV</sequence>
<accession>A0A8J6CHB5</accession>
<comment type="similarity">
    <text evidence="1">Belongs to the glycosyltransferase 47 family.</text>
</comment>
<organism evidence="4 5">
    <name type="scientific">Diacronema lutheri</name>
    <name type="common">Unicellular marine alga</name>
    <name type="synonym">Monochrysis lutheri</name>
    <dbReference type="NCBI Taxonomy" id="2081491"/>
    <lineage>
        <taxon>Eukaryota</taxon>
        <taxon>Haptista</taxon>
        <taxon>Haptophyta</taxon>
        <taxon>Pavlovophyceae</taxon>
        <taxon>Pavlovales</taxon>
        <taxon>Pavlovaceae</taxon>
        <taxon>Diacronema</taxon>
    </lineage>
</organism>
<evidence type="ECO:0000259" key="3">
    <source>
        <dbReference type="Pfam" id="PF03016"/>
    </source>
</evidence>
<dbReference type="OrthoDB" id="1924787at2759"/>
<dbReference type="OMA" id="WALAVND"/>
<dbReference type="InterPro" id="IPR004263">
    <property type="entry name" value="Exostosin"/>
</dbReference>
<evidence type="ECO:0000313" key="5">
    <source>
        <dbReference type="Proteomes" id="UP000751190"/>
    </source>
</evidence>
<reference evidence="4" key="1">
    <citation type="submission" date="2021-05" db="EMBL/GenBank/DDBJ databases">
        <title>The genome of the haptophyte Pavlova lutheri (Diacronema luteri, Pavlovales) - a model for lipid biosynthesis in eukaryotic algae.</title>
        <authorList>
            <person name="Hulatt C.J."/>
            <person name="Posewitz M.C."/>
        </authorList>
    </citation>
    <scope>NUCLEOTIDE SEQUENCE</scope>
    <source>
        <strain evidence="4">NIVA-4/92</strain>
    </source>
</reference>
<keyword evidence="5" id="KW-1185">Reference proteome</keyword>
<feature type="domain" description="Exostosin GT47" evidence="3">
    <location>
        <begin position="96"/>
        <end position="379"/>
    </location>
</feature>
<protein>
    <recommendedName>
        <fullName evidence="3">Exostosin GT47 domain-containing protein</fullName>
    </recommendedName>
</protein>
<dbReference type="AlphaFoldDB" id="A0A8J6CHB5"/>
<dbReference type="PANTHER" id="PTHR11062">
    <property type="entry name" value="EXOSTOSIN HEPARAN SULFATE GLYCOSYLTRANSFERASE -RELATED"/>
    <property type="match status" value="1"/>
</dbReference>
<gene>
    <name evidence="4" type="ORF">KFE25_006625</name>
</gene>
<comment type="caution">
    <text evidence="4">The sequence shown here is derived from an EMBL/GenBank/DDBJ whole genome shotgun (WGS) entry which is preliminary data.</text>
</comment>